<dbReference type="Pfam" id="PF21716">
    <property type="entry name" value="dnstrm_HI1420"/>
    <property type="match status" value="1"/>
</dbReference>
<reference evidence="1" key="2">
    <citation type="journal article" date="2020" name="Microorganisms">
        <title>Osmotic Adaptation and Compatible Solute Biosynthesis of Phototrophic Bacteria as Revealed from Genome Analyses.</title>
        <authorList>
            <person name="Imhoff J.F."/>
            <person name="Rahn T."/>
            <person name="Kunzel S."/>
            <person name="Keller A."/>
            <person name="Neulinger S.C."/>
        </authorList>
    </citation>
    <scope>NUCLEOTIDE SEQUENCE</scope>
    <source>
        <strain evidence="1">IM 151</strain>
    </source>
</reference>
<dbReference type="InterPro" id="IPR014057">
    <property type="entry name" value="HI1420"/>
</dbReference>
<dbReference type="PANTHER" id="PTHR40275">
    <property type="entry name" value="SSL7038 PROTEIN"/>
    <property type="match status" value="1"/>
</dbReference>
<comment type="caution">
    <text evidence="1">The sequence shown here is derived from an EMBL/GenBank/DDBJ whole genome shotgun (WGS) entry which is preliminary data.</text>
</comment>
<sequence length="99" mass="10730">MTKTGPPLKLVDLDAARYLDNDDAIAEYLSAALEANDPDFLLLALSDVVRAKGMTQVARDAGLSRESLYKALAPSAKPRFETVAKLVRALGLEFKALPR</sequence>
<dbReference type="NCBIfam" id="TIGR02684">
    <property type="entry name" value="dnstrm_HI1420"/>
    <property type="match status" value="1"/>
</dbReference>
<dbReference type="Proteomes" id="UP001041814">
    <property type="component" value="Unassembled WGS sequence"/>
</dbReference>
<organism evidence="1 2">
    <name type="scientific">Rubrivivax gelatinosus</name>
    <name type="common">Rhodocyclus gelatinosus</name>
    <name type="synonym">Rhodopseudomonas gelatinosa</name>
    <dbReference type="NCBI Taxonomy" id="28068"/>
    <lineage>
        <taxon>Bacteria</taxon>
        <taxon>Pseudomonadati</taxon>
        <taxon>Pseudomonadota</taxon>
        <taxon>Betaproteobacteria</taxon>
        <taxon>Burkholderiales</taxon>
        <taxon>Sphaerotilaceae</taxon>
        <taxon>Rubrivivax</taxon>
    </lineage>
</organism>
<accession>A0ABS1DQW2</accession>
<dbReference type="InterPro" id="IPR010982">
    <property type="entry name" value="Lambda_DNA-bd_dom_sf"/>
</dbReference>
<evidence type="ECO:0000313" key="2">
    <source>
        <dbReference type="Proteomes" id="UP001041814"/>
    </source>
</evidence>
<protein>
    <submittedName>
        <fullName evidence="1">Addiction module antidote protein</fullName>
    </submittedName>
</protein>
<dbReference type="SUPFAM" id="SSF47413">
    <property type="entry name" value="lambda repressor-like DNA-binding domains"/>
    <property type="match status" value="1"/>
</dbReference>
<dbReference type="RefSeq" id="WP_200377928.1">
    <property type="nucleotide sequence ID" value="NZ_NRRU01000009.1"/>
</dbReference>
<dbReference type="PANTHER" id="PTHR40275:SF1">
    <property type="entry name" value="SSL7038 PROTEIN"/>
    <property type="match status" value="1"/>
</dbReference>
<evidence type="ECO:0000313" key="1">
    <source>
        <dbReference type="EMBL" id="MBK1711970.1"/>
    </source>
</evidence>
<dbReference type="EMBL" id="NRRU01000009">
    <property type="protein sequence ID" value="MBK1711970.1"/>
    <property type="molecule type" value="Genomic_DNA"/>
</dbReference>
<proteinExistence type="predicted"/>
<keyword evidence="2" id="KW-1185">Reference proteome</keyword>
<gene>
    <name evidence="1" type="ORF">CKO43_04140</name>
</gene>
<name>A0ABS1DQW2_RUBGE</name>
<dbReference type="InterPro" id="IPR001387">
    <property type="entry name" value="Cro/C1-type_HTH"/>
</dbReference>
<dbReference type="Gene3D" id="1.10.260.40">
    <property type="entry name" value="lambda repressor-like DNA-binding domains"/>
    <property type="match status" value="1"/>
</dbReference>
<dbReference type="CDD" id="cd00093">
    <property type="entry name" value="HTH_XRE"/>
    <property type="match status" value="1"/>
</dbReference>
<reference evidence="1" key="1">
    <citation type="submission" date="2017-08" db="EMBL/GenBank/DDBJ databases">
        <authorList>
            <person name="Imhoff J.F."/>
            <person name="Rahn T."/>
            <person name="Kuenzel S."/>
            <person name="Neulinger S.C."/>
        </authorList>
    </citation>
    <scope>NUCLEOTIDE SEQUENCE</scope>
    <source>
        <strain evidence="1">IM 151</strain>
    </source>
</reference>